<accession>A0AAV8V8B6</accession>
<keyword evidence="1" id="KW-0862">Zinc</keyword>
<dbReference type="SUPFAM" id="SSF57756">
    <property type="entry name" value="Retrovirus zinc finger-like domains"/>
    <property type="match status" value="1"/>
</dbReference>
<reference evidence="4 5" key="1">
    <citation type="journal article" date="2023" name="Insect Mol. Biol.">
        <title>Genome sequencing provides insights into the evolution of gene families encoding plant cell wall-degrading enzymes in longhorned beetles.</title>
        <authorList>
            <person name="Shin N.R."/>
            <person name="Okamura Y."/>
            <person name="Kirsch R."/>
            <person name="Pauchet Y."/>
        </authorList>
    </citation>
    <scope>NUCLEOTIDE SEQUENCE [LARGE SCALE GENOMIC DNA]</scope>
    <source>
        <strain evidence="4">EAD_L_NR</strain>
    </source>
</reference>
<evidence type="ECO:0000313" key="4">
    <source>
        <dbReference type="EMBL" id="KAJ8910136.1"/>
    </source>
</evidence>
<dbReference type="Gene3D" id="4.10.60.10">
    <property type="entry name" value="Zinc finger, CCHC-type"/>
    <property type="match status" value="1"/>
</dbReference>
<dbReference type="AlphaFoldDB" id="A0AAV8V8B6"/>
<dbReference type="InterPro" id="IPR001878">
    <property type="entry name" value="Znf_CCHC"/>
</dbReference>
<organism evidence="4 5">
    <name type="scientific">Exocentrus adspersus</name>
    <dbReference type="NCBI Taxonomy" id="1586481"/>
    <lineage>
        <taxon>Eukaryota</taxon>
        <taxon>Metazoa</taxon>
        <taxon>Ecdysozoa</taxon>
        <taxon>Arthropoda</taxon>
        <taxon>Hexapoda</taxon>
        <taxon>Insecta</taxon>
        <taxon>Pterygota</taxon>
        <taxon>Neoptera</taxon>
        <taxon>Endopterygota</taxon>
        <taxon>Coleoptera</taxon>
        <taxon>Polyphaga</taxon>
        <taxon>Cucujiformia</taxon>
        <taxon>Chrysomeloidea</taxon>
        <taxon>Cerambycidae</taxon>
        <taxon>Lamiinae</taxon>
        <taxon>Acanthocinini</taxon>
        <taxon>Exocentrus</taxon>
    </lineage>
</organism>
<dbReference type="Proteomes" id="UP001159042">
    <property type="component" value="Unassembled WGS sequence"/>
</dbReference>
<evidence type="ECO:0000259" key="3">
    <source>
        <dbReference type="PROSITE" id="PS50158"/>
    </source>
</evidence>
<evidence type="ECO:0000256" key="1">
    <source>
        <dbReference type="PROSITE-ProRule" id="PRU00047"/>
    </source>
</evidence>
<keyword evidence="1" id="KW-0479">Metal-binding</keyword>
<feature type="non-terminal residue" evidence="4">
    <location>
        <position position="1"/>
    </location>
</feature>
<feature type="domain" description="CCHC-type" evidence="3">
    <location>
        <begin position="197"/>
        <end position="213"/>
    </location>
</feature>
<evidence type="ECO:0000313" key="5">
    <source>
        <dbReference type="Proteomes" id="UP001159042"/>
    </source>
</evidence>
<keyword evidence="1" id="KW-0863">Zinc-finger</keyword>
<proteinExistence type="predicted"/>
<comment type="caution">
    <text evidence="4">The sequence shown here is derived from an EMBL/GenBank/DDBJ whole genome shotgun (WGS) entry which is preliminary data.</text>
</comment>
<dbReference type="InterPro" id="IPR036875">
    <property type="entry name" value="Znf_CCHC_sf"/>
</dbReference>
<name>A0AAV8V8B6_9CUCU</name>
<feature type="region of interest" description="Disordered" evidence="2">
    <location>
        <begin position="212"/>
        <end position="242"/>
    </location>
</feature>
<evidence type="ECO:0000256" key="2">
    <source>
        <dbReference type="SAM" id="MobiDB-lite"/>
    </source>
</evidence>
<dbReference type="SMART" id="SM00343">
    <property type="entry name" value="ZnF_C2HC"/>
    <property type="match status" value="2"/>
</dbReference>
<sequence length="242" mass="26503">VAIKMATGGSKQNDGMSLGESDVELDFEPDQGEHVQVTQHDATEAIVAKVLETQLAGRIATIIEQQAAQAIERAVARTAGNPSRKSSGVHYQGATRTLNTGPEELRANAYACRCTTPEDLYSQFLTGLENYKFPRVATGAVRKGESYSAVAKARRPSPVMGEAKRPAMDAPRRFRCYNGQEYGTHLSRDCPKPRQERCSYCGKEGHFFERCPRRGRQRGDPGTSNGGEKGVTAVKVRLGNRR</sequence>
<protein>
    <recommendedName>
        <fullName evidence="3">CCHC-type domain-containing protein</fullName>
    </recommendedName>
</protein>
<gene>
    <name evidence="4" type="ORF">NQ315_016105</name>
</gene>
<dbReference type="EMBL" id="JANEYG010000349">
    <property type="protein sequence ID" value="KAJ8910136.1"/>
    <property type="molecule type" value="Genomic_DNA"/>
</dbReference>
<dbReference type="GO" id="GO:0008270">
    <property type="term" value="F:zinc ion binding"/>
    <property type="evidence" value="ECO:0007669"/>
    <property type="project" value="UniProtKB-KW"/>
</dbReference>
<feature type="region of interest" description="Disordered" evidence="2">
    <location>
        <begin position="1"/>
        <end position="23"/>
    </location>
</feature>
<dbReference type="PROSITE" id="PS50158">
    <property type="entry name" value="ZF_CCHC"/>
    <property type="match status" value="1"/>
</dbReference>
<dbReference type="GO" id="GO:0003676">
    <property type="term" value="F:nucleic acid binding"/>
    <property type="evidence" value="ECO:0007669"/>
    <property type="project" value="InterPro"/>
</dbReference>
<keyword evidence="5" id="KW-1185">Reference proteome</keyword>